<gene>
    <name evidence="1" type="ORF">PIB30_029864</name>
</gene>
<name>A0ABU6YDB8_9FABA</name>
<dbReference type="EMBL" id="JASCZI010241778">
    <property type="protein sequence ID" value="MED6206778.1"/>
    <property type="molecule type" value="Genomic_DNA"/>
</dbReference>
<accession>A0ABU6YDB8</accession>
<keyword evidence="2" id="KW-1185">Reference proteome</keyword>
<sequence>MEFRIVKNLKLLLDGYGGFSSTPLQLELGGIWEGYTVKEIKGRVVGSTPVHLIEPVKIKKSTDDSQWQDIYQGFCLYCSWFHCYEPWPTAAPLMLSDDIQGELQLSPQIQHSED</sequence>
<reference evidence="1 2" key="1">
    <citation type="journal article" date="2023" name="Plants (Basel)">
        <title>Bridging the Gap: Combining Genomics and Transcriptomics Approaches to Understand Stylosanthes scabra, an Orphan Legume from the Brazilian Caatinga.</title>
        <authorList>
            <person name="Ferreira-Neto J.R.C."/>
            <person name="da Silva M.D."/>
            <person name="Binneck E."/>
            <person name="de Melo N.F."/>
            <person name="da Silva R.H."/>
            <person name="de Melo A.L.T.M."/>
            <person name="Pandolfi V."/>
            <person name="Bustamante F.O."/>
            <person name="Brasileiro-Vidal A.C."/>
            <person name="Benko-Iseppon A.M."/>
        </authorList>
    </citation>
    <scope>NUCLEOTIDE SEQUENCE [LARGE SCALE GENOMIC DNA]</scope>
    <source>
        <tissue evidence="1">Leaves</tissue>
    </source>
</reference>
<dbReference type="Proteomes" id="UP001341840">
    <property type="component" value="Unassembled WGS sequence"/>
</dbReference>
<comment type="caution">
    <text evidence="1">The sequence shown here is derived from an EMBL/GenBank/DDBJ whole genome shotgun (WGS) entry which is preliminary data.</text>
</comment>
<organism evidence="1 2">
    <name type="scientific">Stylosanthes scabra</name>
    <dbReference type="NCBI Taxonomy" id="79078"/>
    <lineage>
        <taxon>Eukaryota</taxon>
        <taxon>Viridiplantae</taxon>
        <taxon>Streptophyta</taxon>
        <taxon>Embryophyta</taxon>
        <taxon>Tracheophyta</taxon>
        <taxon>Spermatophyta</taxon>
        <taxon>Magnoliopsida</taxon>
        <taxon>eudicotyledons</taxon>
        <taxon>Gunneridae</taxon>
        <taxon>Pentapetalae</taxon>
        <taxon>rosids</taxon>
        <taxon>fabids</taxon>
        <taxon>Fabales</taxon>
        <taxon>Fabaceae</taxon>
        <taxon>Papilionoideae</taxon>
        <taxon>50 kb inversion clade</taxon>
        <taxon>dalbergioids sensu lato</taxon>
        <taxon>Dalbergieae</taxon>
        <taxon>Pterocarpus clade</taxon>
        <taxon>Stylosanthes</taxon>
    </lineage>
</organism>
<evidence type="ECO:0000313" key="2">
    <source>
        <dbReference type="Proteomes" id="UP001341840"/>
    </source>
</evidence>
<proteinExistence type="predicted"/>
<protein>
    <submittedName>
        <fullName evidence="1">Uncharacterized protein</fullName>
    </submittedName>
</protein>
<evidence type="ECO:0000313" key="1">
    <source>
        <dbReference type="EMBL" id="MED6206778.1"/>
    </source>
</evidence>